<dbReference type="InterPro" id="IPR018614">
    <property type="entry name" value="KRTCAP2"/>
</dbReference>
<comment type="caution">
    <text evidence="7">The sequence shown here is derived from an EMBL/GenBank/DDBJ whole genome shotgun (WGS) entry which is preliminary data.</text>
</comment>
<keyword evidence="3 6" id="KW-0812">Transmembrane</keyword>
<organism evidence="7 8">
    <name type="scientific">Tieghemostelium lacteum</name>
    <name type="common">Slime mold</name>
    <name type="synonym">Dictyostelium lacteum</name>
    <dbReference type="NCBI Taxonomy" id="361077"/>
    <lineage>
        <taxon>Eukaryota</taxon>
        <taxon>Amoebozoa</taxon>
        <taxon>Evosea</taxon>
        <taxon>Eumycetozoa</taxon>
        <taxon>Dictyostelia</taxon>
        <taxon>Dictyosteliales</taxon>
        <taxon>Raperosteliaceae</taxon>
        <taxon>Tieghemostelium</taxon>
    </lineage>
</organism>
<evidence type="ECO:0000256" key="3">
    <source>
        <dbReference type="ARBA" id="ARBA00022692"/>
    </source>
</evidence>
<dbReference type="STRING" id="361077.A0A152A872"/>
<accession>A0A152A872</accession>
<feature type="transmembrane region" description="Helical" evidence="6">
    <location>
        <begin position="12"/>
        <end position="28"/>
    </location>
</feature>
<keyword evidence="8" id="KW-1185">Reference proteome</keyword>
<dbReference type="Pfam" id="PF09775">
    <property type="entry name" value="Keratin_assoc"/>
    <property type="match status" value="1"/>
</dbReference>
<dbReference type="OMA" id="ITIYYMN"/>
<feature type="transmembrane region" description="Helical" evidence="6">
    <location>
        <begin position="71"/>
        <end position="103"/>
    </location>
</feature>
<proteinExistence type="inferred from homology"/>
<evidence type="ECO:0000313" key="7">
    <source>
        <dbReference type="EMBL" id="KYR02341.1"/>
    </source>
</evidence>
<dbReference type="Proteomes" id="UP000076078">
    <property type="component" value="Unassembled WGS sequence"/>
</dbReference>
<name>A0A152A872_TIELA</name>
<dbReference type="GO" id="GO:0016020">
    <property type="term" value="C:membrane"/>
    <property type="evidence" value="ECO:0007669"/>
    <property type="project" value="UniProtKB-SubCell"/>
</dbReference>
<keyword evidence="5 6" id="KW-0472">Membrane</keyword>
<evidence type="ECO:0000256" key="6">
    <source>
        <dbReference type="SAM" id="Phobius"/>
    </source>
</evidence>
<protein>
    <submittedName>
        <fullName evidence="7">Uncharacterized protein</fullName>
    </submittedName>
</protein>
<sequence length="131" mass="14699">MAFHHPSTSNTLIISLFLWITIFALFQINSSFFRANEIRTILGGVVGALLFFFTITFIGSIKREVKWIETIFSLLMTFFVSSSVHAVSGTTSVLFSIGILFYMNFVSKRIYERDEAAAAVTTGGKKKTTHK</sequence>
<evidence type="ECO:0000256" key="2">
    <source>
        <dbReference type="ARBA" id="ARBA00007279"/>
    </source>
</evidence>
<comment type="subcellular location">
    <subcellularLocation>
        <location evidence="1">Membrane</location>
        <topology evidence="1">Multi-pass membrane protein</topology>
    </subcellularLocation>
</comment>
<evidence type="ECO:0000256" key="5">
    <source>
        <dbReference type="ARBA" id="ARBA00023136"/>
    </source>
</evidence>
<comment type="similarity">
    <text evidence="2">Belongs to the KRTCAP2 family.</text>
</comment>
<dbReference type="PANTHER" id="PTHR32001:SF1">
    <property type="entry name" value="KERATINOCYTE-ASSOCIATED PROTEIN 2"/>
    <property type="match status" value="1"/>
</dbReference>
<evidence type="ECO:0000256" key="4">
    <source>
        <dbReference type="ARBA" id="ARBA00022989"/>
    </source>
</evidence>
<dbReference type="InParanoid" id="A0A152A872"/>
<evidence type="ECO:0000256" key="1">
    <source>
        <dbReference type="ARBA" id="ARBA00004141"/>
    </source>
</evidence>
<feature type="transmembrane region" description="Helical" evidence="6">
    <location>
        <begin position="40"/>
        <end position="59"/>
    </location>
</feature>
<reference evidence="7 8" key="1">
    <citation type="submission" date="2015-12" db="EMBL/GenBank/DDBJ databases">
        <title>Dictyostelia acquired genes for synthesis and detection of signals that induce cell-type specialization by lateral gene transfer from prokaryotes.</title>
        <authorList>
            <person name="Gloeckner G."/>
            <person name="Schaap P."/>
        </authorList>
    </citation>
    <scope>NUCLEOTIDE SEQUENCE [LARGE SCALE GENOMIC DNA]</scope>
    <source>
        <strain evidence="7 8">TK</strain>
    </source>
</reference>
<dbReference type="AlphaFoldDB" id="A0A152A872"/>
<dbReference type="PANTHER" id="PTHR32001">
    <property type="entry name" value="KERATINOCYTE-ASSOCIATED PROTEIN 2"/>
    <property type="match status" value="1"/>
</dbReference>
<keyword evidence="4 6" id="KW-1133">Transmembrane helix</keyword>
<dbReference type="EMBL" id="LODT01000004">
    <property type="protein sequence ID" value="KYR02341.1"/>
    <property type="molecule type" value="Genomic_DNA"/>
</dbReference>
<gene>
    <name evidence="7" type="ORF">DLAC_01171</name>
</gene>
<dbReference type="FunCoup" id="A0A152A872">
    <property type="interactions" value="17"/>
</dbReference>
<evidence type="ECO:0000313" key="8">
    <source>
        <dbReference type="Proteomes" id="UP000076078"/>
    </source>
</evidence>
<dbReference type="OrthoDB" id="1111004at2759"/>